<organism evidence="4 5">
    <name type="scientific">Pelagicoccus mobilis</name>
    <dbReference type="NCBI Taxonomy" id="415221"/>
    <lineage>
        <taxon>Bacteria</taxon>
        <taxon>Pseudomonadati</taxon>
        <taxon>Verrucomicrobiota</taxon>
        <taxon>Opitutia</taxon>
        <taxon>Puniceicoccales</taxon>
        <taxon>Pelagicoccaceae</taxon>
        <taxon>Pelagicoccus</taxon>
    </lineage>
</organism>
<dbReference type="EMBL" id="JAENIL010000019">
    <property type="protein sequence ID" value="MBK1877581.1"/>
    <property type="molecule type" value="Genomic_DNA"/>
</dbReference>
<feature type="domain" description="SMP-30/Gluconolactonase/LRE-like region" evidence="3">
    <location>
        <begin position="63"/>
        <end position="324"/>
    </location>
</feature>
<reference evidence="4" key="1">
    <citation type="submission" date="2021-01" db="EMBL/GenBank/DDBJ databases">
        <title>Modified the classification status of verrucomicrobia.</title>
        <authorList>
            <person name="Feng X."/>
        </authorList>
    </citation>
    <scope>NUCLEOTIDE SEQUENCE</scope>
    <source>
        <strain evidence="4">KCTC 13126</strain>
    </source>
</reference>
<evidence type="ECO:0000313" key="4">
    <source>
        <dbReference type="EMBL" id="MBK1877581.1"/>
    </source>
</evidence>
<evidence type="ECO:0000259" key="3">
    <source>
        <dbReference type="Pfam" id="PF08450"/>
    </source>
</evidence>
<name>A0A934VLB5_9BACT</name>
<dbReference type="SUPFAM" id="SSF63829">
    <property type="entry name" value="Calcium-dependent phosphotriesterase"/>
    <property type="match status" value="1"/>
</dbReference>
<dbReference type="PANTHER" id="PTHR47572:SF4">
    <property type="entry name" value="LACTONASE DRP35"/>
    <property type="match status" value="1"/>
</dbReference>
<dbReference type="InterPro" id="IPR013658">
    <property type="entry name" value="SGL"/>
</dbReference>
<evidence type="ECO:0000256" key="2">
    <source>
        <dbReference type="SAM" id="SignalP"/>
    </source>
</evidence>
<accession>A0A934VLB5</accession>
<dbReference type="InterPro" id="IPR051262">
    <property type="entry name" value="SMP-30/CGR1_Lactonase"/>
</dbReference>
<feature type="signal peptide" evidence="2">
    <location>
        <begin position="1"/>
        <end position="23"/>
    </location>
</feature>
<keyword evidence="2" id="KW-0732">Signal</keyword>
<dbReference type="AlphaFoldDB" id="A0A934VLB5"/>
<feature type="chain" id="PRO_5037440595" evidence="2">
    <location>
        <begin position="24"/>
        <end position="341"/>
    </location>
</feature>
<dbReference type="PANTHER" id="PTHR47572">
    <property type="entry name" value="LIPOPROTEIN-RELATED"/>
    <property type="match status" value="1"/>
</dbReference>
<dbReference type="Gene3D" id="2.120.10.30">
    <property type="entry name" value="TolB, C-terminal domain"/>
    <property type="match status" value="1"/>
</dbReference>
<proteinExistence type="predicted"/>
<dbReference type="InterPro" id="IPR011042">
    <property type="entry name" value="6-blade_b-propeller_TolB-like"/>
</dbReference>
<dbReference type="Pfam" id="PF08450">
    <property type="entry name" value="SGL"/>
    <property type="match status" value="1"/>
</dbReference>
<evidence type="ECO:0000313" key="5">
    <source>
        <dbReference type="Proteomes" id="UP000617628"/>
    </source>
</evidence>
<gene>
    <name evidence="4" type="ORF">JIN87_11930</name>
</gene>
<comment type="caution">
    <text evidence="4">The sequence shown here is derived from an EMBL/GenBank/DDBJ whole genome shotgun (WGS) entry which is preliminary data.</text>
</comment>
<sequence length="341" mass="37496">MFSTSRIALILVLPIFTSGFLTAGTDVPSRYPTIGKITKYDDRLDSVLDTSSKIEVIASGFDWTEGPAWNRDGGYLVFSDIPRNVVMKWSESEGLSEYLRPSGYTGRVDYGGEPGSNGLLFDNQGRLTLCEHGDRRVAVLTQDGGKRTLADNYKGMRFNSPNDLCYHENGNLYFTDPIYGLPKRQNDPRREMDFCGVYLLRPSGEVVLLTKEFSRPNGIGLSPDGETLYVAQSDGRAPIWKSFPVMRDGTLGEGKVFFDASTYKGDGVGMPDGMAIDVEGNIWATGPAGVYVFTPQGELLGRIEPGEHASNCAWGDDGSTLYMTVDMYVCRIRTKAKGLGF</sequence>
<keyword evidence="5" id="KW-1185">Reference proteome</keyword>
<protein>
    <submittedName>
        <fullName evidence="4">SMP-30/gluconolactonase/LRE family protein</fullName>
    </submittedName>
</protein>
<dbReference type="Proteomes" id="UP000617628">
    <property type="component" value="Unassembled WGS sequence"/>
</dbReference>
<dbReference type="GO" id="GO:0016787">
    <property type="term" value="F:hydrolase activity"/>
    <property type="evidence" value="ECO:0007669"/>
    <property type="project" value="UniProtKB-KW"/>
</dbReference>
<evidence type="ECO:0000256" key="1">
    <source>
        <dbReference type="ARBA" id="ARBA00022801"/>
    </source>
</evidence>
<keyword evidence="1" id="KW-0378">Hydrolase</keyword>